<evidence type="ECO:0000256" key="2">
    <source>
        <dbReference type="ARBA" id="ARBA00022884"/>
    </source>
</evidence>
<comment type="similarity">
    <text evidence="5">Belongs to the bacterial ribosomal protein bL25 family. CTC subfamily.</text>
</comment>
<comment type="function">
    <text evidence="5">This is one of the proteins that binds to the 5S RNA in the ribosome where it forms part of the central protuberance.</text>
</comment>
<dbReference type="InterPro" id="IPR020930">
    <property type="entry name" value="Ribosomal_uL5_bac-type"/>
</dbReference>
<organism evidence="8 9">
    <name type="scientific">Faunimonas pinastri</name>
    <dbReference type="NCBI Taxonomy" id="1855383"/>
    <lineage>
        <taxon>Bacteria</taxon>
        <taxon>Pseudomonadati</taxon>
        <taxon>Pseudomonadota</taxon>
        <taxon>Alphaproteobacteria</taxon>
        <taxon>Hyphomicrobiales</taxon>
        <taxon>Afifellaceae</taxon>
        <taxon>Faunimonas</taxon>
    </lineage>
</organism>
<evidence type="ECO:0000256" key="4">
    <source>
        <dbReference type="ARBA" id="ARBA00023274"/>
    </source>
</evidence>
<proteinExistence type="inferred from homology"/>
<dbReference type="NCBIfam" id="NF004128">
    <property type="entry name" value="PRK05618.1-2"/>
    <property type="match status" value="1"/>
</dbReference>
<evidence type="ECO:0000259" key="6">
    <source>
        <dbReference type="Pfam" id="PF01386"/>
    </source>
</evidence>
<dbReference type="CDD" id="cd00495">
    <property type="entry name" value="Ribosomal_L25_TL5_CTC"/>
    <property type="match status" value="1"/>
</dbReference>
<dbReference type="AlphaFoldDB" id="A0A1H9AFP8"/>
<sequence length="209" mass="22239">MSEVTQLKAEARDGVGKGASRAVRRANKVPAIIYGDKKTPLAISLPQKEVTMKLHAGGFLTHIIEIEVGGEAIRVIPKDYQLDPIKDTLMHIDFLRIAEGATLVVEVPVHFVNDEKSPGIKRGGVLNIVRHHLELIVPVDAIPESITVDLAGHDVGDSIHVSAVNLPEGVRPTISDRDFTIATIAAPAALTSEENAAGAAETTEGESEA</sequence>
<evidence type="ECO:0000256" key="1">
    <source>
        <dbReference type="ARBA" id="ARBA00022730"/>
    </source>
</evidence>
<dbReference type="GO" id="GO:0022625">
    <property type="term" value="C:cytosolic large ribosomal subunit"/>
    <property type="evidence" value="ECO:0007669"/>
    <property type="project" value="TreeGrafter"/>
</dbReference>
<dbReference type="GO" id="GO:0003735">
    <property type="term" value="F:structural constituent of ribosome"/>
    <property type="evidence" value="ECO:0007669"/>
    <property type="project" value="InterPro"/>
</dbReference>
<dbReference type="GO" id="GO:0006412">
    <property type="term" value="P:translation"/>
    <property type="evidence" value="ECO:0007669"/>
    <property type="project" value="UniProtKB-UniRule"/>
</dbReference>
<dbReference type="Gene3D" id="2.170.120.20">
    <property type="entry name" value="Ribosomal protein L25, beta domain"/>
    <property type="match status" value="1"/>
</dbReference>
<dbReference type="InterPro" id="IPR020056">
    <property type="entry name" value="Rbsml_bL25/Gln-tRNA_synth_N"/>
</dbReference>
<evidence type="ECO:0000259" key="7">
    <source>
        <dbReference type="Pfam" id="PF14693"/>
    </source>
</evidence>
<keyword evidence="2 5" id="KW-0694">RNA-binding</keyword>
<keyword evidence="9" id="KW-1185">Reference proteome</keyword>
<evidence type="ECO:0000313" key="8">
    <source>
        <dbReference type="EMBL" id="SEP75520.1"/>
    </source>
</evidence>
<dbReference type="InterPro" id="IPR020057">
    <property type="entry name" value="Ribosomal_bL25_b-dom"/>
</dbReference>
<dbReference type="OrthoDB" id="9806411at2"/>
<feature type="domain" description="Large ribosomal subunit protein bL25 beta" evidence="7">
    <location>
        <begin position="103"/>
        <end position="187"/>
    </location>
</feature>
<dbReference type="InterPro" id="IPR037121">
    <property type="entry name" value="Ribosomal_bL25_C"/>
</dbReference>
<name>A0A1H9AFP8_9HYPH</name>
<protein>
    <recommendedName>
        <fullName evidence="5">Large ribosomal subunit protein bL25</fullName>
    </recommendedName>
    <alternativeName>
        <fullName evidence="5">General stress protein CTC</fullName>
    </alternativeName>
</protein>
<dbReference type="Gene3D" id="2.40.240.10">
    <property type="entry name" value="Ribosomal Protein L25, Chain P"/>
    <property type="match status" value="1"/>
</dbReference>
<dbReference type="InterPro" id="IPR011035">
    <property type="entry name" value="Ribosomal_bL25/Gln-tRNA_synth"/>
</dbReference>
<dbReference type="InterPro" id="IPR001021">
    <property type="entry name" value="Ribosomal_bL25_long"/>
</dbReference>
<dbReference type="NCBIfam" id="TIGR00731">
    <property type="entry name" value="bL25_bact_ctc"/>
    <property type="match status" value="1"/>
</dbReference>
<dbReference type="NCBIfam" id="NF004612">
    <property type="entry name" value="PRK05943.1"/>
    <property type="match status" value="1"/>
</dbReference>
<accession>A0A1H9AFP8</accession>
<dbReference type="PANTHER" id="PTHR33284:SF1">
    <property type="entry name" value="RIBOSOMAL PROTEIN L25_GLN-TRNA SYNTHETASE, ANTI-CODON-BINDING DOMAIN-CONTAINING PROTEIN"/>
    <property type="match status" value="1"/>
</dbReference>
<reference evidence="8 9" key="1">
    <citation type="submission" date="2016-10" db="EMBL/GenBank/DDBJ databases">
        <authorList>
            <person name="de Groot N.N."/>
        </authorList>
    </citation>
    <scope>NUCLEOTIDE SEQUENCE [LARGE SCALE GENOMIC DNA]</scope>
    <source>
        <strain evidence="8 9">A52C2</strain>
    </source>
</reference>
<comment type="subunit">
    <text evidence="5">Part of the 50S ribosomal subunit; part of the 5S rRNA/L5/L18/L25 subcomplex. Contacts the 5S rRNA. Binds to the 5S rRNA independently of L5 and L18.</text>
</comment>
<keyword evidence="1 5" id="KW-0699">rRNA-binding</keyword>
<dbReference type="InterPro" id="IPR029751">
    <property type="entry name" value="Ribosomal_L25_dom"/>
</dbReference>
<dbReference type="HAMAP" id="MF_01334">
    <property type="entry name" value="Ribosomal_bL25_CTC"/>
    <property type="match status" value="1"/>
</dbReference>
<dbReference type="Pfam" id="PF14693">
    <property type="entry name" value="Ribosomal_TL5_C"/>
    <property type="match status" value="1"/>
</dbReference>
<dbReference type="Pfam" id="PF01386">
    <property type="entry name" value="Ribosomal_L25p"/>
    <property type="match status" value="1"/>
</dbReference>
<dbReference type="SUPFAM" id="SSF50715">
    <property type="entry name" value="Ribosomal protein L25-like"/>
    <property type="match status" value="1"/>
</dbReference>
<dbReference type="RefSeq" id="WP_092494909.1">
    <property type="nucleotide sequence ID" value="NZ_FOFG01000001.1"/>
</dbReference>
<dbReference type="Proteomes" id="UP000199647">
    <property type="component" value="Unassembled WGS sequence"/>
</dbReference>
<evidence type="ECO:0000256" key="5">
    <source>
        <dbReference type="HAMAP-Rule" id="MF_01334"/>
    </source>
</evidence>
<dbReference type="GO" id="GO:0008097">
    <property type="term" value="F:5S rRNA binding"/>
    <property type="evidence" value="ECO:0007669"/>
    <property type="project" value="InterPro"/>
</dbReference>
<dbReference type="PANTHER" id="PTHR33284">
    <property type="entry name" value="RIBOSOMAL PROTEIN L25/GLN-TRNA SYNTHETASE, ANTI-CODON-BINDING DOMAIN-CONTAINING PROTEIN"/>
    <property type="match status" value="1"/>
</dbReference>
<dbReference type="STRING" id="1855383.SAMN05216548_101416"/>
<evidence type="ECO:0000256" key="3">
    <source>
        <dbReference type="ARBA" id="ARBA00022980"/>
    </source>
</evidence>
<evidence type="ECO:0000313" key="9">
    <source>
        <dbReference type="Proteomes" id="UP000199647"/>
    </source>
</evidence>
<keyword evidence="4 5" id="KW-0687">Ribonucleoprotein</keyword>
<feature type="domain" description="Large ribosomal subunit protein bL25 L25" evidence="6">
    <location>
        <begin position="7"/>
        <end position="94"/>
    </location>
</feature>
<gene>
    <name evidence="5" type="primary">rplY</name>
    <name evidence="5" type="synonym">ctc</name>
    <name evidence="8" type="ORF">SAMN05216548_101416</name>
</gene>
<keyword evidence="3 5" id="KW-0689">Ribosomal protein</keyword>
<dbReference type="EMBL" id="FOFG01000001">
    <property type="protein sequence ID" value="SEP75520.1"/>
    <property type="molecule type" value="Genomic_DNA"/>
</dbReference>